<evidence type="ECO:0000256" key="21">
    <source>
        <dbReference type="SAM" id="MobiDB-lite"/>
    </source>
</evidence>
<evidence type="ECO:0000256" key="16">
    <source>
        <dbReference type="ARBA" id="ARBA00036887"/>
    </source>
</evidence>
<dbReference type="GO" id="GO:0015179">
    <property type="term" value="F:L-amino acid transmembrane transporter activity"/>
    <property type="evidence" value="ECO:0007669"/>
    <property type="project" value="TreeGrafter"/>
</dbReference>
<evidence type="ECO:0000256" key="20">
    <source>
        <dbReference type="ARBA" id="ARBA00042870"/>
    </source>
</evidence>
<keyword evidence="12" id="KW-0325">Glycoprotein</keyword>
<reference evidence="24" key="1">
    <citation type="journal article" date="2022" name="bioRxiv">
        <title>Sequencing and chromosome-scale assembly of the giantPleurodeles waltlgenome.</title>
        <authorList>
            <person name="Brown T."/>
            <person name="Elewa A."/>
            <person name="Iarovenko S."/>
            <person name="Subramanian E."/>
            <person name="Araus A.J."/>
            <person name="Petzold A."/>
            <person name="Susuki M."/>
            <person name="Suzuki K.-i.T."/>
            <person name="Hayashi T."/>
            <person name="Toyoda A."/>
            <person name="Oliveira C."/>
            <person name="Osipova E."/>
            <person name="Leigh N.D."/>
            <person name="Simon A."/>
            <person name="Yun M.H."/>
        </authorList>
    </citation>
    <scope>NUCLEOTIDE SEQUENCE</scope>
    <source>
        <strain evidence="24">20211129_DDA</strain>
        <tissue evidence="24">Liver</tissue>
    </source>
</reference>
<dbReference type="EMBL" id="JANPWB010000002">
    <property type="protein sequence ID" value="KAJ1209941.1"/>
    <property type="molecule type" value="Genomic_DNA"/>
</dbReference>
<keyword evidence="4 22" id="KW-0812">Transmembrane</keyword>
<evidence type="ECO:0000256" key="10">
    <source>
        <dbReference type="ARBA" id="ARBA00023136"/>
    </source>
</evidence>
<dbReference type="Pfam" id="PF01490">
    <property type="entry name" value="Aa_trans"/>
    <property type="match status" value="2"/>
</dbReference>
<feature type="transmembrane region" description="Helical" evidence="22">
    <location>
        <begin position="200"/>
        <end position="220"/>
    </location>
</feature>
<feature type="domain" description="Amino acid transporter transmembrane" evidence="23">
    <location>
        <begin position="298"/>
        <end position="458"/>
    </location>
</feature>
<evidence type="ECO:0000256" key="8">
    <source>
        <dbReference type="ARBA" id="ARBA00022989"/>
    </source>
</evidence>
<evidence type="ECO:0000256" key="19">
    <source>
        <dbReference type="ARBA" id="ARBA00040233"/>
    </source>
</evidence>
<comment type="caution">
    <text evidence="24">The sequence shown here is derived from an EMBL/GenBank/DDBJ whole genome shotgun (WGS) entry which is preliminary data.</text>
</comment>
<feature type="transmembrane region" description="Helical" evidence="22">
    <location>
        <begin position="318"/>
        <end position="341"/>
    </location>
</feature>
<evidence type="ECO:0000256" key="11">
    <source>
        <dbReference type="ARBA" id="ARBA00023157"/>
    </source>
</evidence>
<evidence type="ECO:0000256" key="3">
    <source>
        <dbReference type="ARBA" id="ARBA00022448"/>
    </source>
</evidence>
<keyword evidence="10 22" id="KW-0472">Membrane</keyword>
<gene>
    <name evidence="24" type="ORF">NDU88_005310</name>
</gene>
<protein>
    <recommendedName>
        <fullName evidence="19">Neutral amino acid transporter 9</fullName>
    </recommendedName>
    <alternativeName>
        <fullName evidence="20">Solute carrier family 38 member 9</fullName>
    </alternativeName>
</protein>
<feature type="region of interest" description="Disordered" evidence="21">
    <location>
        <begin position="1"/>
        <end position="32"/>
    </location>
</feature>
<feature type="transmembrane region" description="Helical" evidence="22">
    <location>
        <begin position="361"/>
        <end position="383"/>
    </location>
</feature>
<keyword evidence="11" id="KW-1015">Disulfide bond</keyword>
<evidence type="ECO:0000256" key="6">
    <source>
        <dbReference type="ARBA" id="ARBA00022753"/>
    </source>
</evidence>
<keyword evidence="8 22" id="KW-1133">Transmembrane helix</keyword>
<evidence type="ECO:0000256" key="15">
    <source>
        <dbReference type="ARBA" id="ARBA00036878"/>
    </source>
</evidence>
<evidence type="ECO:0000313" key="24">
    <source>
        <dbReference type="EMBL" id="KAJ1209941.1"/>
    </source>
</evidence>
<keyword evidence="5" id="KW-0479">Metal-binding</keyword>
<evidence type="ECO:0000259" key="23">
    <source>
        <dbReference type="Pfam" id="PF01490"/>
    </source>
</evidence>
<feature type="transmembrane region" description="Helical" evidence="22">
    <location>
        <begin position="395"/>
        <end position="420"/>
    </location>
</feature>
<feature type="transmembrane region" description="Helical" evidence="22">
    <location>
        <begin position="287"/>
        <end position="306"/>
    </location>
</feature>
<keyword evidence="3" id="KW-0813">Transport</keyword>
<dbReference type="InterPro" id="IPR013057">
    <property type="entry name" value="AA_transpt_TM"/>
</dbReference>
<evidence type="ECO:0000256" key="14">
    <source>
        <dbReference type="ARBA" id="ARBA00036663"/>
    </source>
</evidence>
<dbReference type="PANTHER" id="PTHR22950">
    <property type="entry name" value="AMINO ACID TRANSPORTER"/>
    <property type="match status" value="1"/>
</dbReference>
<evidence type="ECO:0000313" key="25">
    <source>
        <dbReference type="Proteomes" id="UP001066276"/>
    </source>
</evidence>
<comment type="catalytic activity">
    <reaction evidence="17">
        <text>L-tyrosine(in) = L-tyrosine(out)</text>
        <dbReference type="Rhea" id="RHEA:68572"/>
        <dbReference type="ChEBI" id="CHEBI:58315"/>
    </reaction>
</comment>
<feature type="transmembrane region" description="Helical" evidence="22">
    <location>
        <begin position="147"/>
        <end position="167"/>
    </location>
</feature>
<feature type="transmembrane region" description="Helical" evidence="22">
    <location>
        <begin position="121"/>
        <end position="141"/>
    </location>
</feature>
<dbReference type="Proteomes" id="UP001066276">
    <property type="component" value="Chromosome 1_2"/>
</dbReference>
<evidence type="ECO:0000256" key="1">
    <source>
        <dbReference type="ARBA" id="ARBA00004107"/>
    </source>
</evidence>
<dbReference type="GO" id="GO:0046872">
    <property type="term" value="F:metal ion binding"/>
    <property type="evidence" value="ECO:0007669"/>
    <property type="project" value="UniProtKB-KW"/>
</dbReference>
<evidence type="ECO:0000256" key="4">
    <source>
        <dbReference type="ARBA" id="ARBA00022692"/>
    </source>
</evidence>
<feature type="domain" description="Amino acid transporter transmembrane" evidence="23">
    <location>
        <begin position="119"/>
        <end position="231"/>
    </location>
</feature>
<dbReference type="GO" id="GO:0031902">
    <property type="term" value="C:late endosome membrane"/>
    <property type="evidence" value="ECO:0007669"/>
    <property type="project" value="UniProtKB-SubCell"/>
</dbReference>
<evidence type="ECO:0000256" key="13">
    <source>
        <dbReference type="ARBA" id="ARBA00023228"/>
    </source>
</evidence>
<evidence type="ECO:0000256" key="18">
    <source>
        <dbReference type="ARBA" id="ARBA00038442"/>
    </source>
</evidence>
<comment type="catalytic activity">
    <reaction evidence="16">
        <text>L-leucine(in) = L-leucine(out)</text>
        <dbReference type="Rhea" id="RHEA:73011"/>
        <dbReference type="ChEBI" id="CHEBI:57427"/>
    </reaction>
</comment>
<evidence type="ECO:0000256" key="2">
    <source>
        <dbReference type="ARBA" id="ARBA00004155"/>
    </source>
</evidence>
<evidence type="ECO:0000256" key="12">
    <source>
        <dbReference type="ARBA" id="ARBA00023180"/>
    </source>
</evidence>
<comment type="subcellular location">
    <subcellularLocation>
        <location evidence="1">Late endosome membrane</location>
        <topology evidence="1">Multi-pass membrane protein</topology>
    </subcellularLocation>
    <subcellularLocation>
        <location evidence="2">Lysosome membrane</location>
        <topology evidence="2">Multi-pass membrane protein</topology>
    </subcellularLocation>
</comment>
<keyword evidence="13" id="KW-0458">Lysosome</keyword>
<sequence length="534" mass="60416">MEDDSKPLLHPSASEESIARVQRNPCDSIDPRTRRPFYIEPTNIVSVNYDPEDDVQQVTAQASAMNKRIHYYSKLSSRSTASLIAPDHVIPAPEEIYIYSPLGTAYKIVDCGDGAGKNSSIVTIFMIWNTMMGTSILSIPWGIKQAGFTTGVCILFVMAILTLYCCYRVLKSRVAIPLIDTSTWEFPDVCKYYFGSFGQWSSLLFSMVSLLGATIVYWVLMSNFLFNTGKFIYNYVHDINVTDVVLSSNGSDKVICPNPSTSDHLNHTTLEIFYGNNTGDLPQFELWWSKTGTVPIYLIVVLLPLLNFKSPAFFAKFNVLGTVSVIYLVFLVTLKVAHLGFHLDFHWLSLSKFDIPEFRWSFPQFTGVLTLAFFIHNCVITLLKNNRIPENNVRDLSVAYILVGLTYTYVGVMIFAAFPAPLSKDCIEQNFLDNFPSSDILSFVARIFLLFQMMTVYPPLGVPDTGAAARTHLWKGLSQLFPCVLSKHSCRGQRCAYGRILSKHWRHHKVFWSNLWTCVCVRLSITHPHYLLVP</sequence>
<evidence type="ECO:0000256" key="17">
    <source>
        <dbReference type="ARBA" id="ARBA00036984"/>
    </source>
</evidence>
<keyword evidence="25" id="KW-1185">Reference proteome</keyword>
<dbReference type="PANTHER" id="PTHR22950:SF244">
    <property type="entry name" value="NEUTRAL AMINO ACID TRANSPORTER 9"/>
    <property type="match status" value="1"/>
</dbReference>
<keyword evidence="9" id="KW-0915">Sodium</keyword>
<proteinExistence type="inferred from homology"/>
<comment type="catalytic activity">
    <reaction evidence="15">
        <text>L-glutamine(out) = L-glutamine(in)</text>
        <dbReference type="Rhea" id="RHEA:73419"/>
        <dbReference type="ChEBI" id="CHEBI:58359"/>
    </reaction>
</comment>
<organism evidence="24 25">
    <name type="scientific">Pleurodeles waltl</name>
    <name type="common">Iberian ribbed newt</name>
    <dbReference type="NCBI Taxonomy" id="8319"/>
    <lineage>
        <taxon>Eukaryota</taxon>
        <taxon>Metazoa</taxon>
        <taxon>Chordata</taxon>
        <taxon>Craniata</taxon>
        <taxon>Vertebrata</taxon>
        <taxon>Euteleostomi</taxon>
        <taxon>Amphibia</taxon>
        <taxon>Batrachia</taxon>
        <taxon>Caudata</taxon>
        <taxon>Salamandroidea</taxon>
        <taxon>Salamandridae</taxon>
        <taxon>Pleurodelinae</taxon>
        <taxon>Pleurodeles</taxon>
    </lineage>
</organism>
<name>A0AAV7WBH7_PLEWA</name>
<accession>A0AAV7WBH7</accession>
<evidence type="ECO:0000256" key="22">
    <source>
        <dbReference type="SAM" id="Phobius"/>
    </source>
</evidence>
<comment type="similarity">
    <text evidence="18">Belongs to the amino acid/polyamine transporter 2 family. SLC38A9 subfamily.</text>
</comment>
<feature type="transmembrane region" description="Helical" evidence="22">
    <location>
        <begin position="440"/>
        <end position="460"/>
    </location>
</feature>
<evidence type="ECO:0000256" key="7">
    <source>
        <dbReference type="ARBA" id="ARBA00022970"/>
    </source>
</evidence>
<evidence type="ECO:0000256" key="9">
    <source>
        <dbReference type="ARBA" id="ARBA00023053"/>
    </source>
</evidence>
<keyword evidence="6" id="KW-0967">Endosome</keyword>
<keyword evidence="7" id="KW-0029">Amino-acid transport</keyword>
<dbReference type="AlphaFoldDB" id="A0AAV7WBH7"/>
<comment type="catalytic activity">
    <reaction evidence="14">
        <text>L-asparagine(out) = L-asparagine(in)</text>
        <dbReference type="Rhea" id="RHEA:73423"/>
        <dbReference type="ChEBI" id="CHEBI:58048"/>
    </reaction>
</comment>
<evidence type="ECO:0000256" key="5">
    <source>
        <dbReference type="ARBA" id="ARBA00022723"/>
    </source>
</evidence>
<dbReference type="GO" id="GO:0005765">
    <property type="term" value="C:lysosomal membrane"/>
    <property type="evidence" value="ECO:0007669"/>
    <property type="project" value="UniProtKB-SubCell"/>
</dbReference>